<evidence type="ECO:0000313" key="3">
    <source>
        <dbReference type="Proteomes" id="UP001152622"/>
    </source>
</evidence>
<dbReference type="EMBL" id="JAINUF010000005">
    <property type="protein sequence ID" value="KAJ8359323.1"/>
    <property type="molecule type" value="Genomic_DNA"/>
</dbReference>
<dbReference type="AlphaFoldDB" id="A0A9Q1FI77"/>
<proteinExistence type="predicted"/>
<sequence length="213" mass="22934">MAQECTEKPTCRGGDPSHPRLGGGGGERFLSFSSPGGTGFGAISKFANKNSNGFPFVKPLRSCECKLRVRRRLISFAQRHRLTAACTPIRGLSVSAVHVELGSEAAVALCEFELSEVLSKKLGSARESSKAEQLPIAVAIPLCLAAPLHVTARGKDTENLADRLTLASRSLHLLTKHTPGQQPLWLQSPSTLIEQARATCRQYHPTSYPPNHG</sequence>
<feature type="compositionally biased region" description="Basic and acidic residues" evidence="1">
    <location>
        <begin position="1"/>
        <end position="18"/>
    </location>
</feature>
<organism evidence="2 3">
    <name type="scientific">Synaphobranchus kaupii</name>
    <name type="common">Kaup's arrowtooth eel</name>
    <dbReference type="NCBI Taxonomy" id="118154"/>
    <lineage>
        <taxon>Eukaryota</taxon>
        <taxon>Metazoa</taxon>
        <taxon>Chordata</taxon>
        <taxon>Craniata</taxon>
        <taxon>Vertebrata</taxon>
        <taxon>Euteleostomi</taxon>
        <taxon>Actinopterygii</taxon>
        <taxon>Neopterygii</taxon>
        <taxon>Teleostei</taxon>
        <taxon>Anguilliformes</taxon>
        <taxon>Synaphobranchidae</taxon>
        <taxon>Synaphobranchus</taxon>
    </lineage>
</organism>
<accession>A0A9Q1FI77</accession>
<evidence type="ECO:0000256" key="1">
    <source>
        <dbReference type="SAM" id="MobiDB-lite"/>
    </source>
</evidence>
<name>A0A9Q1FI77_SYNKA</name>
<protein>
    <submittedName>
        <fullName evidence="2">Uncharacterized protein</fullName>
    </submittedName>
</protein>
<dbReference type="Proteomes" id="UP001152622">
    <property type="component" value="Chromosome 5"/>
</dbReference>
<feature type="region of interest" description="Disordered" evidence="1">
    <location>
        <begin position="1"/>
        <end position="28"/>
    </location>
</feature>
<comment type="caution">
    <text evidence="2">The sequence shown here is derived from an EMBL/GenBank/DDBJ whole genome shotgun (WGS) entry which is preliminary data.</text>
</comment>
<keyword evidence="3" id="KW-1185">Reference proteome</keyword>
<gene>
    <name evidence="2" type="ORF">SKAU_G00158480</name>
</gene>
<evidence type="ECO:0000313" key="2">
    <source>
        <dbReference type="EMBL" id="KAJ8359323.1"/>
    </source>
</evidence>
<reference evidence="2" key="1">
    <citation type="journal article" date="2023" name="Science">
        <title>Genome structures resolve the early diversification of teleost fishes.</title>
        <authorList>
            <person name="Parey E."/>
            <person name="Louis A."/>
            <person name="Montfort J."/>
            <person name="Bouchez O."/>
            <person name="Roques C."/>
            <person name="Iampietro C."/>
            <person name="Lluch J."/>
            <person name="Castinel A."/>
            <person name="Donnadieu C."/>
            <person name="Desvignes T."/>
            <person name="Floi Bucao C."/>
            <person name="Jouanno E."/>
            <person name="Wen M."/>
            <person name="Mejri S."/>
            <person name="Dirks R."/>
            <person name="Jansen H."/>
            <person name="Henkel C."/>
            <person name="Chen W.J."/>
            <person name="Zahm M."/>
            <person name="Cabau C."/>
            <person name="Klopp C."/>
            <person name="Thompson A.W."/>
            <person name="Robinson-Rechavi M."/>
            <person name="Braasch I."/>
            <person name="Lecointre G."/>
            <person name="Bobe J."/>
            <person name="Postlethwait J.H."/>
            <person name="Berthelot C."/>
            <person name="Roest Crollius H."/>
            <person name="Guiguen Y."/>
        </authorList>
    </citation>
    <scope>NUCLEOTIDE SEQUENCE</scope>
    <source>
        <strain evidence="2">WJC10195</strain>
    </source>
</reference>